<dbReference type="EMBL" id="LXXM01000079">
    <property type="protein sequence ID" value="PZS95140.1"/>
    <property type="molecule type" value="Genomic_DNA"/>
</dbReference>
<feature type="signal peptide" evidence="1">
    <location>
        <begin position="1"/>
        <end position="26"/>
    </location>
</feature>
<dbReference type="RefSeq" id="WP_111111717.1">
    <property type="nucleotide sequence ID" value="NZ_LXXM01000079.1"/>
</dbReference>
<gene>
    <name evidence="2" type="ORF">A7X83_04210</name>
</gene>
<protein>
    <submittedName>
        <fullName evidence="2">Uncharacterized protein</fullName>
    </submittedName>
</protein>
<reference evidence="2 3" key="1">
    <citation type="submission" date="2016-05" db="EMBL/GenBank/DDBJ databases">
        <authorList>
            <person name="Lavstsen T."/>
            <person name="Jespersen J.S."/>
        </authorList>
    </citation>
    <scope>NUCLEOTIDE SEQUENCE [LARGE SCALE GENOMIC DNA]</scope>
    <source>
        <strain evidence="2 3">SM-5815</strain>
    </source>
</reference>
<feature type="chain" id="PRO_5015940966" evidence="1">
    <location>
        <begin position="27"/>
        <end position="124"/>
    </location>
</feature>
<dbReference type="AlphaFoldDB" id="A0A2W6IHS9"/>
<evidence type="ECO:0000256" key="1">
    <source>
        <dbReference type="SAM" id="SignalP"/>
    </source>
</evidence>
<evidence type="ECO:0000313" key="3">
    <source>
        <dbReference type="Proteomes" id="UP000249614"/>
    </source>
</evidence>
<sequence length="124" mass="12521">MQRISRVVAGLLVAMAAGAATGPAHAQKVCNVIGKVTGLIPSQGVAGFGMTVPLTGCSCDHSMIWIDTATDGGKAMYAAVLAAKLNGSLVQATFQDGQGASAPGNSSIVFRYSATCKLAAFEML</sequence>
<dbReference type="Proteomes" id="UP000249614">
    <property type="component" value="Unassembled WGS sequence"/>
</dbReference>
<organism evidence="2 3">
    <name type="scientific">Stenotrophomonas maltophilia</name>
    <name type="common">Pseudomonas maltophilia</name>
    <name type="synonym">Xanthomonas maltophilia</name>
    <dbReference type="NCBI Taxonomy" id="40324"/>
    <lineage>
        <taxon>Bacteria</taxon>
        <taxon>Pseudomonadati</taxon>
        <taxon>Pseudomonadota</taxon>
        <taxon>Gammaproteobacteria</taxon>
        <taxon>Lysobacterales</taxon>
        <taxon>Lysobacteraceae</taxon>
        <taxon>Stenotrophomonas</taxon>
        <taxon>Stenotrophomonas maltophilia group</taxon>
    </lineage>
</organism>
<evidence type="ECO:0000313" key="2">
    <source>
        <dbReference type="EMBL" id="PZS95140.1"/>
    </source>
</evidence>
<proteinExistence type="predicted"/>
<comment type="caution">
    <text evidence="2">The sequence shown here is derived from an EMBL/GenBank/DDBJ whole genome shotgun (WGS) entry which is preliminary data.</text>
</comment>
<keyword evidence="1" id="KW-0732">Signal</keyword>
<accession>A0A2W6IHS9</accession>
<name>A0A2W6IHS9_STEMA</name>